<evidence type="ECO:0000256" key="1">
    <source>
        <dbReference type="ARBA" id="ARBA00004540"/>
    </source>
</evidence>
<evidence type="ECO:0000259" key="9">
    <source>
        <dbReference type="Pfam" id="PF09402"/>
    </source>
</evidence>
<gene>
    <name evidence="10" type="ORF">MARPO_0037s0054</name>
</gene>
<comment type="subcellular location">
    <subcellularLocation>
        <location evidence="1">Nucleus inner membrane</location>
    </subcellularLocation>
</comment>
<keyword evidence="5 8" id="KW-0472">Membrane</keyword>
<keyword evidence="6" id="KW-0539">Nucleus</keyword>
<sequence>MMGSSAVENVGSVSSVSASLSRRPALSPTSATTTPKKIKRSSKQSSAKTKAAESLTVQEQVRQLLAIAVVAVLVACSGFKSVEWAKQQLKPFCDSSDEAADPATNNCLPCPSNGYCQGGGLECLAGFKRVGKKCAPDKEIDRTAKKLATAIKKHICGAAARSLCDGATGSIWFSEADVLENLKREGLEEQLGIDETFYLVWEKTAALARDDTIVIQDDLQGKREFHCPRDLAQGYKSVGCLTKELLWENVIFLFFLSPVIVFVGSFAINYLRRRKLNSRAEELYLEVCEALEEKALEAKETQGESWAVVSRMRDHLLSTIERKDVALWKQVERMVQEDSRIDQYQKKVKGEMKIVWEWQVEGAIRTPGSRKKQRTNVTTELPVTPQQVSGNGTRTPRFVEEMSSPLQFQYPSPSFGPSAAILSSEFSRGRFSHQNRDNLNLN</sequence>
<dbReference type="PANTHER" id="PTHR47808">
    <property type="entry name" value="INNER NUCLEAR MEMBRANE PROTEIN HEH2-RELATED"/>
    <property type="match status" value="1"/>
</dbReference>
<name>A0A2R6X453_MARPO</name>
<evidence type="ECO:0000256" key="7">
    <source>
        <dbReference type="SAM" id="MobiDB-lite"/>
    </source>
</evidence>
<evidence type="ECO:0000313" key="10">
    <source>
        <dbReference type="EMBL" id="PTQ40873.1"/>
    </source>
</evidence>
<dbReference type="GO" id="GO:0034399">
    <property type="term" value="C:nuclear periphery"/>
    <property type="evidence" value="ECO:0000318"/>
    <property type="project" value="GO_Central"/>
</dbReference>
<accession>A0A2R6X453</accession>
<dbReference type="GO" id="GO:0071763">
    <property type="term" value="P:nuclear membrane organization"/>
    <property type="evidence" value="ECO:0000318"/>
    <property type="project" value="GO_Central"/>
</dbReference>
<reference evidence="11" key="1">
    <citation type="journal article" date="2017" name="Cell">
        <title>Insights into land plant evolution garnered from the Marchantia polymorpha genome.</title>
        <authorList>
            <person name="Bowman J.L."/>
            <person name="Kohchi T."/>
            <person name="Yamato K.T."/>
            <person name="Jenkins J."/>
            <person name="Shu S."/>
            <person name="Ishizaki K."/>
            <person name="Yamaoka S."/>
            <person name="Nishihama R."/>
            <person name="Nakamura Y."/>
            <person name="Berger F."/>
            <person name="Adam C."/>
            <person name="Aki S.S."/>
            <person name="Althoff F."/>
            <person name="Araki T."/>
            <person name="Arteaga-Vazquez M.A."/>
            <person name="Balasubrmanian S."/>
            <person name="Barry K."/>
            <person name="Bauer D."/>
            <person name="Boehm C.R."/>
            <person name="Briginshaw L."/>
            <person name="Caballero-Perez J."/>
            <person name="Catarino B."/>
            <person name="Chen F."/>
            <person name="Chiyoda S."/>
            <person name="Chovatia M."/>
            <person name="Davies K.M."/>
            <person name="Delmans M."/>
            <person name="Demura T."/>
            <person name="Dierschke T."/>
            <person name="Dolan L."/>
            <person name="Dorantes-Acosta A.E."/>
            <person name="Eklund D.M."/>
            <person name="Florent S.N."/>
            <person name="Flores-Sandoval E."/>
            <person name="Fujiyama A."/>
            <person name="Fukuzawa H."/>
            <person name="Galik B."/>
            <person name="Grimanelli D."/>
            <person name="Grimwood J."/>
            <person name="Grossniklaus U."/>
            <person name="Hamada T."/>
            <person name="Haseloff J."/>
            <person name="Hetherington A.J."/>
            <person name="Higo A."/>
            <person name="Hirakawa Y."/>
            <person name="Hundley H.N."/>
            <person name="Ikeda Y."/>
            <person name="Inoue K."/>
            <person name="Inoue S.I."/>
            <person name="Ishida S."/>
            <person name="Jia Q."/>
            <person name="Kakita M."/>
            <person name="Kanazawa T."/>
            <person name="Kawai Y."/>
            <person name="Kawashima T."/>
            <person name="Kennedy M."/>
            <person name="Kinose K."/>
            <person name="Kinoshita T."/>
            <person name="Kohara Y."/>
            <person name="Koide E."/>
            <person name="Komatsu K."/>
            <person name="Kopischke S."/>
            <person name="Kubo M."/>
            <person name="Kyozuka J."/>
            <person name="Lagercrantz U."/>
            <person name="Lin S.S."/>
            <person name="Lindquist E."/>
            <person name="Lipzen A.M."/>
            <person name="Lu C.W."/>
            <person name="De Luna E."/>
            <person name="Martienssen R.A."/>
            <person name="Minamino N."/>
            <person name="Mizutani M."/>
            <person name="Mizutani M."/>
            <person name="Mochizuki N."/>
            <person name="Monte I."/>
            <person name="Mosher R."/>
            <person name="Nagasaki H."/>
            <person name="Nakagami H."/>
            <person name="Naramoto S."/>
            <person name="Nishitani K."/>
            <person name="Ohtani M."/>
            <person name="Okamoto T."/>
            <person name="Okumura M."/>
            <person name="Phillips J."/>
            <person name="Pollak B."/>
            <person name="Reinders A."/>
            <person name="Rovekamp M."/>
            <person name="Sano R."/>
            <person name="Sawa S."/>
            <person name="Schmid M.W."/>
            <person name="Shirakawa M."/>
            <person name="Solano R."/>
            <person name="Spunde A."/>
            <person name="Suetsugu N."/>
            <person name="Sugano S."/>
            <person name="Sugiyama A."/>
            <person name="Sun R."/>
            <person name="Suzuki Y."/>
            <person name="Takenaka M."/>
            <person name="Takezawa D."/>
            <person name="Tomogane H."/>
            <person name="Tsuzuki M."/>
            <person name="Ueda T."/>
            <person name="Umeda M."/>
            <person name="Ward J.M."/>
            <person name="Watanabe Y."/>
            <person name="Yazaki K."/>
            <person name="Yokoyama R."/>
            <person name="Yoshitake Y."/>
            <person name="Yotsui I."/>
            <person name="Zachgo S."/>
            <person name="Schmutz J."/>
        </authorList>
    </citation>
    <scope>NUCLEOTIDE SEQUENCE [LARGE SCALE GENOMIC DNA]</scope>
    <source>
        <strain evidence="11">Tak-1</strain>
    </source>
</reference>
<feature type="compositionally biased region" description="Low complexity" evidence="7">
    <location>
        <begin position="15"/>
        <end position="35"/>
    </location>
</feature>
<evidence type="ECO:0000313" key="11">
    <source>
        <dbReference type="Proteomes" id="UP000244005"/>
    </source>
</evidence>
<feature type="compositionally biased region" description="Low complexity" evidence="7">
    <location>
        <begin position="43"/>
        <end position="52"/>
    </location>
</feature>
<dbReference type="Proteomes" id="UP000244005">
    <property type="component" value="Unassembled WGS sequence"/>
</dbReference>
<organism evidence="10 11">
    <name type="scientific">Marchantia polymorpha</name>
    <name type="common">Common liverwort</name>
    <name type="synonym">Marchantia aquatica</name>
    <dbReference type="NCBI Taxonomy" id="3197"/>
    <lineage>
        <taxon>Eukaryota</taxon>
        <taxon>Viridiplantae</taxon>
        <taxon>Streptophyta</taxon>
        <taxon>Embryophyta</taxon>
        <taxon>Marchantiophyta</taxon>
        <taxon>Marchantiopsida</taxon>
        <taxon>Marchantiidae</taxon>
        <taxon>Marchantiales</taxon>
        <taxon>Marchantiaceae</taxon>
        <taxon>Marchantia</taxon>
    </lineage>
</organism>
<evidence type="ECO:0000256" key="6">
    <source>
        <dbReference type="ARBA" id="ARBA00023242"/>
    </source>
</evidence>
<protein>
    <recommendedName>
        <fullName evidence="9">Man1/Src1-like C-terminal domain-containing protein</fullName>
    </recommendedName>
</protein>
<keyword evidence="4 8" id="KW-1133">Transmembrane helix</keyword>
<evidence type="ECO:0000256" key="2">
    <source>
        <dbReference type="ARBA" id="ARBA00022553"/>
    </source>
</evidence>
<keyword evidence="2" id="KW-0597">Phosphoprotein</keyword>
<dbReference type="GO" id="GO:0005637">
    <property type="term" value="C:nuclear inner membrane"/>
    <property type="evidence" value="ECO:0000318"/>
    <property type="project" value="GO_Central"/>
</dbReference>
<dbReference type="OrthoDB" id="341403at2759"/>
<evidence type="ECO:0000256" key="5">
    <source>
        <dbReference type="ARBA" id="ARBA00023136"/>
    </source>
</evidence>
<evidence type="ECO:0000256" key="4">
    <source>
        <dbReference type="ARBA" id="ARBA00022989"/>
    </source>
</evidence>
<dbReference type="EMBL" id="KZ772709">
    <property type="protein sequence ID" value="PTQ40873.1"/>
    <property type="molecule type" value="Genomic_DNA"/>
</dbReference>
<dbReference type="Gene3D" id="1.10.10.1180">
    <property type="entry name" value="MAN1, winged-helix domain"/>
    <property type="match status" value="1"/>
</dbReference>
<dbReference type="Pfam" id="PF09402">
    <property type="entry name" value="MSC"/>
    <property type="match status" value="1"/>
</dbReference>
<feature type="transmembrane region" description="Helical" evidence="8">
    <location>
        <begin position="250"/>
        <end position="271"/>
    </location>
</feature>
<dbReference type="PANTHER" id="PTHR47808:SF2">
    <property type="entry name" value="LEM DOMAIN-CONTAINING PROTEIN 2"/>
    <property type="match status" value="1"/>
</dbReference>
<dbReference type="InterPro" id="IPR018996">
    <property type="entry name" value="Man1/Src1-like_C"/>
</dbReference>
<dbReference type="AlphaFoldDB" id="A0A2R6X453"/>
<evidence type="ECO:0000256" key="8">
    <source>
        <dbReference type="SAM" id="Phobius"/>
    </source>
</evidence>
<dbReference type="GO" id="GO:0003682">
    <property type="term" value="F:chromatin binding"/>
    <property type="evidence" value="ECO:0007669"/>
    <property type="project" value="InterPro"/>
</dbReference>
<feature type="region of interest" description="Disordered" evidence="7">
    <location>
        <begin position="15"/>
        <end position="52"/>
    </location>
</feature>
<feature type="domain" description="Man1/Src1-like C-terminal" evidence="9">
    <location>
        <begin position="64"/>
        <end position="358"/>
    </location>
</feature>
<dbReference type="InterPro" id="IPR041885">
    <property type="entry name" value="MAN1_winged_helix_dom"/>
</dbReference>
<keyword evidence="11" id="KW-1185">Reference proteome</keyword>
<evidence type="ECO:0000256" key="3">
    <source>
        <dbReference type="ARBA" id="ARBA00022692"/>
    </source>
</evidence>
<keyword evidence="3 8" id="KW-0812">Transmembrane</keyword>
<dbReference type="InterPro" id="IPR044780">
    <property type="entry name" value="Heh2/Src1"/>
</dbReference>
<proteinExistence type="predicted"/>